<dbReference type="NCBIfam" id="TIGR00696">
    <property type="entry name" value="wecG_tagA_cpsF"/>
    <property type="match status" value="1"/>
</dbReference>
<sequence>MRKRRVVHLAEGSVSSDYPATDTVTAIARYDACGVPIDVADPGSAADRITGAASRGERLAVHLCNAHTVTLSDSDERLMTALQEADLNLSDGTPIAWLGRRRGQYSPVRGPQLVGEVVDRGREIGLKHYLYGGHDGVADLMRARLERDFPGVAIVGTETPPFRSLTKADVAALADRVRASGANVLWIGLGTPRQDYLVADIRDRLDGPAVPVGAAFDFWAGSVREAPRWLHGSGVEWAYRLLKEPRRLWRRYLLGNPTFILIALRYTFSRGRAGR</sequence>
<dbReference type="RefSeq" id="WP_129986130.1">
    <property type="nucleotide sequence ID" value="NZ_SDPU01000014.1"/>
</dbReference>
<organism evidence="3 4">
    <name type="scientific">Nocardioides iriomotensis</name>
    <dbReference type="NCBI Taxonomy" id="715784"/>
    <lineage>
        <taxon>Bacteria</taxon>
        <taxon>Bacillati</taxon>
        <taxon>Actinomycetota</taxon>
        <taxon>Actinomycetes</taxon>
        <taxon>Propionibacteriales</taxon>
        <taxon>Nocardioidaceae</taxon>
        <taxon>Nocardioides</taxon>
    </lineage>
</organism>
<proteinExistence type="predicted"/>
<dbReference type="PANTHER" id="PTHR34136:SF1">
    <property type="entry name" value="UDP-N-ACETYL-D-MANNOSAMINURONIC ACID TRANSFERASE"/>
    <property type="match status" value="1"/>
</dbReference>
<accession>A0A4Q5J4Y2</accession>
<dbReference type="Pfam" id="PF03808">
    <property type="entry name" value="Glyco_tran_WecG"/>
    <property type="match status" value="1"/>
</dbReference>
<dbReference type="CDD" id="cd06533">
    <property type="entry name" value="Glyco_transf_WecG_TagA"/>
    <property type="match status" value="1"/>
</dbReference>
<evidence type="ECO:0000256" key="2">
    <source>
        <dbReference type="ARBA" id="ARBA00022679"/>
    </source>
</evidence>
<dbReference type="AlphaFoldDB" id="A0A4Q5J4Y2"/>
<gene>
    <name evidence="3" type="ORF">ETU37_05475</name>
</gene>
<dbReference type="OrthoDB" id="9771846at2"/>
<dbReference type="InterPro" id="IPR004629">
    <property type="entry name" value="WecG_TagA_CpsF"/>
</dbReference>
<evidence type="ECO:0000313" key="3">
    <source>
        <dbReference type="EMBL" id="RYU13692.1"/>
    </source>
</evidence>
<evidence type="ECO:0000256" key="1">
    <source>
        <dbReference type="ARBA" id="ARBA00022676"/>
    </source>
</evidence>
<dbReference type="GO" id="GO:0016758">
    <property type="term" value="F:hexosyltransferase activity"/>
    <property type="evidence" value="ECO:0007669"/>
    <property type="project" value="TreeGrafter"/>
</dbReference>
<keyword evidence="1" id="KW-0328">Glycosyltransferase</keyword>
<protein>
    <submittedName>
        <fullName evidence="3">Glycosyltransferase</fullName>
    </submittedName>
</protein>
<name>A0A4Q5J4Y2_9ACTN</name>
<dbReference type="PANTHER" id="PTHR34136">
    <property type="match status" value="1"/>
</dbReference>
<reference evidence="3 4" key="1">
    <citation type="submission" date="2019-01" db="EMBL/GenBank/DDBJ databases">
        <title>Nocardioides guangzhouensis sp. nov., an actinobacterium isolated from soil.</title>
        <authorList>
            <person name="Fu Y."/>
            <person name="Cai Y."/>
            <person name="Lin Z."/>
            <person name="Chen P."/>
        </authorList>
    </citation>
    <scope>NUCLEOTIDE SEQUENCE [LARGE SCALE GENOMIC DNA]</scope>
    <source>
        <strain evidence="3 4">NBRC 105384</strain>
    </source>
</reference>
<keyword evidence="4" id="KW-1185">Reference proteome</keyword>
<dbReference type="Proteomes" id="UP000291189">
    <property type="component" value="Unassembled WGS sequence"/>
</dbReference>
<keyword evidence="2 3" id="KW-0808">Transferase</keyword>
<dbReference type="EMBL" id="SDPU01000014">
    <property type="protein sequence ID" value="RYU13692.1"/>
    <property type="molecule type" value="Genomic_DNA"/>
</dbReference>
<evidence type="ECO:0000313" key="4">
    <source>
        <dbReference type="Proteomes" id="UP000291189"/>
    </source>
</evidence>
<comment type="caution">
    <text evidence="3">The sequence shown here is derived from an EMBL/GenBank/DDBJ whole genome shotgun (WGS) entry which is preliminary data.</text>
</comment>